<evidence type="ECO:0000256" key="6">
    <source>
        <dbReference type="ARBA" id="ARBA00047665"/>
    </source>
</evidence>
<gene>
    <name evidence="11" type="ORF">BMF94_0476</name>
</gene>
<keyword evidence="8" id="KW-0809">Transit peptide</keyword>
<dbReference type="AlphaFoldDB" id="A0A2S5BHN8"/>
<dbReference type="InterPro" id="IPR006223">
    <property type="entry name" value="GcvT"/>
</dbReference>
<dbReference type="Pfam" id="PF01571">
    <property type="entry name" value="GCV_T"/>
    <property type="match status" value="1"/>
</dbReference>
<dbReference type="NCBIfam" id="NF001567">
    <property type="entry name" value="PRK00389.1"/>
    <property type="match status" value="1"/>
</dbReference>
<dbReference type="GO" id="GO:0008483">
    <property type="term" value="F:transaminase activity"/>
    <property type="evidence" value="ECO:0007669"/>
    <property type="project" value="UniProtKB-KW"/>
</dbReference>
<evidence type="ECO:0000259" key="10">
    <source>
        <dbReference type="Pfam" id="PF08669"/>
    </source>
</evidence>
<dbReference type="GO" id="GO:0005960">
    <property type="term" value="C:glycine cleavage complex"/>
    <property type="evidence" value="ECO:0007669"/>
    <property type="project" value="InterPro"/>
</dbReference>
<evidence type="ECO:0000256" key="5">
    <source>
        <dbReference type="ARBA" id="ARBA00031395"/>
    </source>
</evidence>
<accession>A0A2S5BHN8</accession>
<evidence type="ECO:0000256" key="1">
    <source>
        <dbReference type="ARBA" id="ARBA00008609"/>
    </source>
</evidence>
<dbReference type="GO" id="GO:0006546">
    <property type="term" value="P:glycine catabolic process"/>
    <property type="evidence" value="ECO:0007669"/>
    <property type="project" value="InterPro"/>
</dbReference>
<keyword evidence="8" id="KW-0496">Mitochondrion</keyword>
<keyword evidence="11" id="KW-0489">Methyltransferase</keyword>
<dbReference type="PANTHER" id="PTHR43757">
    <property type="entry name" value="AMINOMETHYLTRANSFERASE"/>
    <property type="match status" value="1"/>
</dbReference>
<feature type="binding site" evidence="7">
    <location>
        <position position="252"/>
    </location>
    <ligand>
        <name>substrate</name>
    </ligand>
</feature>
<keyword evidence="3 8" id="KW-0032">Aminotransferase</keyword>
<protein>
    <recommendedName>
        <fullName evidence="2 8">Aminomethyltransferase</fullName>
        <ecNumber evidence="2 8">2.1.2.10</ecNumber>
    </recommendedName>
    <alternativeName>
        <fullName evidence="5 8">Glycine cleavage system T protein</fullName>
    </alternativeName>
</protein>
<dbReference type="GO" id="GO:0005739">
    <property type="term" value="C:mitochondrion"/>
    <property type="evidence" value="ECO:0007669"/>
    <property type="project" value="UniProtKB-SubCell"/>
</dbReference>
<dbReference type="EMBL" id="PJQD01000005">
    <property type="protein sequence ID" value="POY76281.1"/>
    <property type="molecule type" value="Genomic_DNA"/>
</dbReference>
<comment type="similarity">
    <text evidence="1 8">Belongs to the GcvT family.</text>
</comment>
<evidence type="ECO:0000256" key="8">
    <source>
        <dbReference type="RuleBase" id="RU003981"/>
    </source>
</evidence>
<comment type="catalytic activity">
    <reaction evidence="6 8">
        <text>N(6)-[(R)-S(8)-aminomethyldihydrolipoyl]-L-lysyl-[protein] + (6S)-5,6,7,8-tetrahydrofolate = N(6)-[(R)-dihydrolipoyl]-L-lysyl-[protein] + (6R)-5,10-methylene-5,6,7,8-tetrahydrofolate + NH4(+)</text>
        <dbReference type="Rhea" id="RHEA:16945"/>
        <dbReference type="Rhea" id="RHEA-COMP:10475"/>
        <dbReference type="Rhea" id="RHEA-COMP:10492"/>
        <dbReference type="ChEBI" id="CHEBI:15636"/>
        <dbReference type="ChEBI" id="CHEBI:28938"/>
        <dbReference type="ChEBI" id="CHEBI:57453"/>
        <dbReference type="ChEBI" id="CHEBI:83100"/>
        <dbReference type="ChEBI" id="CHEBI:83143"/>
        <dbReference type="EC" id="2.1.2.10"/>
    </reaction>
</comment>
<dbReference type="NCBIfam" id="TIGR00528">
    <property type="entry name" value="gcvT"/>
    <property type="match status" value="1"/>
</dbReference>
<evidence type="ECO:0000313" key="11">
    <source>
        <dbReference type="EMBL" id="POY76281.1"/>
    </source>
</evidence>
<dbReference type="PANTHER" id="PTHR43757:SF2">
    <property type="entry name" value="AMINOMETHYLTRANSFERASE, MITOCHONDRIAL"/>
    <property type="match status" value="1"/>
</dbReference>
<dbReference type="SUPFAM" id="SSF103025">
    <property type="entry name" value="Folate-binding domain"/>
    <property type="match status" value="1"/>
</dbReference>
<feature type="domain" description="GCVT N-terminal" evidence="9">
    <location>
        <begin position="37"/>
        <end position="315"/>
    </location>
</feature>
<dbReference type="GO" id="GO:0032259">
    <property type="term" value="P:methylation"/>
    <property type="evidence" value="ECO:0007669"/>
    <property type="project" value="UniProtKB-KW"/>
</dbReference>
<dbReference type="Gene3D" id="4.10.1250.10">
    <property type="entry name" value="Aminomethyltransferase fragment"/>
    <property type="match status" value="1"/>
</dbReference>
<dbReference type="EC" id="2.1.2.10" evidence="2 8"/>
<dbReference type="GO" id="GO:0008168">
    <property type="term" value="F:methyltransferase activity"/>
    <property type="evidence" value="ECO:0007669"/>
    <property type="project" value="UniProtKB-KW"/>
</dbReference>
<dbReference type="InterPro" id="IPR027266">
    <property type="entry name" value="TrmE/GcvT-like"/>
</dbReference>
<dbReference type="SUPFAM" id="SSF101790">
    <property type="entry name" value="Aminomethyltransferase beta-barrel domain"/>
    <property type="match status" value="1"/>
</dbReference>
<evidence type="ECO:0000313" key="12">
    <source>
        <dbReference type="Proteomes" id="UP000237144"/>
    </source>
</evidence>
<evidence type="ECO:0000256" key="2">
    <source>
        <dbReference type="ARBA" id="ARBA00012616"/>
    </source>
</evidence>
<dbReference type="GO" id="GO:0004047">
    <property type="term" value="F:aminomethyltransferase activity"/>
    <property type="evidence" value="ECO:0007669"/>
    <property type="project" value="UniProtKB-EC"/>
</dbReference>
<reference evidence="11 12" key="1">
    <citation type="journal article" date="2018" name="Front. Microbiol.">
        <title>Prospects for Fungal Bioremediation of Acidic Radioactive Waste Sites: Characterization and Genome Sequence of Rhodotorula taiwanensis MD1149.</title>
        <authorList>
            <person name="Tkavc R."/>
            <person name="Matrosova V.Y."/>
            <person name="Grichenko O.E."/>
            <person name="Gostincar C."/>
            <person name="Volpe R.P."/>
            <person name="Klimenkova P."/>
            <person name="Gaidamakova E.K."/>
            <person name="Zhou C.E."/>
            <person name="Stewart B.J."/>
            <person name="Lyman M.G."/>
            <person name="Malfatti S.A."/>
            <person name="Rubinfeld B."/>
            <person name="Courtot M."/>
            <person name="Singh J."/>
            <person name="Dalgard C.L."/>
            <person name="Hamilton T."/>
            <person name="Frey K.G."/>
            <person name="Gunde-Cimerman N."/>
            <person name="Dugan L."/>
            <person name="Daly M.J."/>
        </authorList>
    </citation>
    <scope>NUCLEOTIDE SEQUENCE [LARGE SCALE GENOMIC DNA]</scope>
    <source>
        <strain evidence="11 12">MD1149</strain>
    </source>
</reference>
<dbReference type="Gene3D" id="3.30.70.1400">
    <property type="entry name" value="Aminomethyltransferase beta-barrel domains"/>
    <property type="match status" value="1"/>
</dbReference>
<evidence type="ECO:0000259" key="9">
    <source>
        <dbReference type="Pfam" id="PF01571"/>
    </source>
</evidence>
<comment type="subunit">
    <text evidence="8">The glycine cleavage system is composed of four proteins: P, T, L and H.</text>
</comment>
<keyword evidence="12" id="KW-1185">Reference proteome</keyword>
<dbReference type="OrthoDB" id="10263536at2759"/>
<comment type="function">
    <text evidence="8">The glycine cleavage system catalyzes the degradation of glycine.</text>
</comment>
<keyword evidence="4 8" id="KW-0808">Transferase</keyword>
<name>A0A2S5BHN8_9BASI</name>
<dbReference type="FunFam" id="3.30.70.1400:FF:000001">
    <property type="entry name" value="Aminomethyltransferase"/>
    <property type="match status" value="1"/>
</dbReference>
<evidence type="ECO:0000256" key="7">
    <source>
        <dbReference type="PIRSR" id="PIRSR006487-1"/>
    </source>
</evidence>
<dbReference type="Gene3D" id="2.40.30.110">
    <property type="entry name" value="Aminomethyltransferase beta-barrel domains"/>
    <property type="match status" value="1"/>
</dbReference>
<sequence length="430" mass="45733">MLSRNALLPARALTKAVGRRAASSSSSSVKRTALNGFHKANGGYMVEFAGWEMPLRYEGSDASKFAGGPVAEHHQVRKSSGLFDVGHMVQSTFTGPGAIGFLSRLLPASLSTLPVPGEDAHRPFGATLSVLLNEEGGILDDCMITRWGSDSFYLVTNAGRSEVDIPWIQKHVEAWNGENAEKVEFKIMDDAALIALQGPESHAALQRLLPQDLSVQKLLTFGQSLHLSLPSLSSSATVHVARGGYTGEDGFEISVPNAHAENFANMLLDQPEVKLAGLAARDSLRLEAGLCLYGHDLDETVGVGEAGLAWVVGKDRRTPGAFIGSERTLAELKKGGTTRKRVGLTVEKGAPAREGAPIYATADASSAPIGRITSGLPAPTVGQNIAMGYIATANGLNKKGSQVFVEVRKKMRKAEVVGMPFIKPGYYRGE</sequence>
<dbReference type="Proteomes" id="UP000237144">
    <property type="component" value="Unassembled WGS sequence"/>
</dbReference>
<dbReference type="InterPro" id="IPR028896">
    <property type="entry name" value="GcvT/YgfZ/DmdA"/>
</dbReference>
<feature type="domain" description="Aminomethyltransferase C-terminal" evidence="10">
    <location>
        <begin position="339"/>
        <end position="423"/>
    </location>
</feature>
<dbReference type="InterPro" id="IPR006222">
    <property type="entry name" value="GCVT_N"/>
</dbReference>
<dbReference type="InterPro" id="IPR029043">
    <property type="entry name" value="GcvT/YgfZ_C"/>
</dbReference>
<proteinExistence type="inferred from homology"/>
<dbReference type="InterPro" id="IPR013977">
    <property type="entry name" value="GcvT_C"/>
</dbReference>
<comment type="caution">
    <text evidence="11">The sequence shown here is derived from an EMBL/GenBank/DDBJ whole genome shotgun (WGS) entry which is preliminary data.</text>
</comment>
<evidence type="ECO:0000256" key="3">
    <source>
        <dbReference type="ARBA" id="ARBA00022576"/>
    </source>
</evidence>
<dbReference type="Pfam" id="PF08669">
    <property type="entry name" value="GCV_T_C"/>
    <property type="match status" value="1"/>
</dbReference>
<comment type="subcellular location">
    <subcellularLocation>
        <location evidence="8">Mitochondrion</location>
    </subcellularLocation>
</comment>
<dbReference type="PIRSF" id="PIRSF006487">
    <property type="entry name" value="GcvT"/>
    <property type="match status" value="1"/>
</dbReference>
<organism evidence="11 12">
    <name type="scientific">Rhodotorula taiwanensis</name>
    <dbReference type="NCBI Taxonomy" id="741276"/>
    <lineage>
        <taxon>Eukaryota</taxon>
        <taxon>Fungi</taxon>
        <taxon>Dikarya</taxon>
        <taxon>Basidiomycota</taxon>
        <taxon>Pucciniomycotina</taxon>
        <taxon>Microbotryomycetes</taxon>
        <taxon>Sporidiobolales</taxon>
        <taxon>Sporidiobolaceae</taxon>
        <taxon>Rhodotorula</taxon>
    </lineage>
</organism>
<dbReference type="Gene3D" id="3.30.1360.120">
    <property type="entry name" value="Probable tRNA modification gtpase trme, domain 1"/>
    <property type="match status" value="1"/>
</dbReference>
<evidence type="ECO:0000256" key="4">
    <source>
        <dbReference type="ARBA" id="ARBA00022679"/>
    </source>
</evidence>
<dbReference type="STRING" id="741276.A0A2S5BHN8"/>